<dbReference type="eggNOG" id="COG0596">
    <property type="taxonomic scope" value="Bacteria"/>
</dbReference>
<organism evidence="2 3">
    <name type="scientific">Actinokineospora spheciospongiae</name>
    <dbReference type="NCBI Taxonomy" id="909613"/>
    <lineage>
        <taxon>Bacteria</taxon>
        <taxon>Bacillati</taxon>
        <taxon>Actinomycetota</taxon>
        <taxon>Actinomycetes</taxon>
        <taxon>Pseudonocardiales</taxon>
        <taxon>Pseudonocardiaceae</taxon>
        <taxon>Actinokineospora</taxon>
    </lineage>
</organism>
<feature type="domain" description="AB hydrolase-1" evidence="1">
    <location>
        <begin position="14"/>
        <end position="240"/>
    </location>
</feature>
<dbReference type="InterPro" id="IPR029058">
    <property type="entry name" value="AB_hydrolase_fold"/>
</dbReference>
<name>W7ITC1_9PSEU</name>
<dbReference type="PRINTS" id="PR00412">
    <property type="entry name" value="EPOXHYDRLASE"/>
</dbReference>
<dbReference type="SUPFAM" id="SSF53474">
    <property type="entry name" value="alpha/beta-Hydrolases"/>
    <property type="match status" value="1"/>
</dbReference>
<evidence type="ECO:0000259" key="1">
    <source>
        <dbReference type="Pfam" id="PF12697"/>
    </source>
</evidence>
<reference evidence="2 3" key="1">
    <citation type="journal article" date="2014" name="Genome Announc.">
        <title>Draft Genome Sequence of the Antitrypanosomally Active Sponge-Associated Bacterium Actinokineospora sp. Strain EG49.</title>
        <authorList>
            <person name="Harjes J."/>
            <person name="Ryu T."/>
            <person name="Abdelmohsen U.R."/>
            <person name="Moitinho-Silva L."/>
            <person name="Horn H."/>
            <person name="Ravasi T."/>
            <person name="Hentschel U."/>
        </authorList>
    </citation>
    <scope>NUCLEOTIDE SEQUENCE [LARGE SCALE GENOMIC DNA]</scope>
    <source>
        <strain evidence="2 3">EG49</strain>
    </source>
</reference>
<protein>
    <submittedName>
        <fullName evidence="2">Hydrolase, alpha/beta fold family</fullName>
    </submittedName>
</protein>
<dbReference type="EMBL" id="AYXG01000042">
    <property type="protein sequence ID" value="EWC63593.1"/>
    <property type="molecule type" value="Genomic_DNA"/>
</dbReference>
<dbReference type="Proteomes" id="UP000019277">
    <property type="component" value="Unassembled WGS sequence"/>
</dbReference>
<comment type="caution">
    <text evidence="2">The sequence shown here is derived from an EMBL/GenBank/DDBJ whole genome shotgun (WGS) entry which is preliminary data.</text>
</comment>
<keyword evidence="2" id="KW-0378">Hydrolase</keyword>
<dbReference type="OrthoDB" id="8444301at2"/>
<dbReference type="InterPro" id="IPR000639">
    <property type="entry name" value="Epox_hydrolase-like"/>
</dbReference>
<dbReference type="PANTHER" id="PTHR43194:SF2">
    <property type="entry name" value="PEROXISOMAL MEMBRANE PROTEIN LPX1"/>
    <property type="match status" value="1"/>
</dbReference>
<accession>W7ITC1</accession>
<dbReference type="PRINTS" id="PR00111">
    <property type="entry name" value="ABHYDROLASE"/>
</dbReference>
<dbReference type="PANTHER" id="PTHR43194">
    <property type="entry name" value="HYDROLASE ALPHA/BETA FOLD FAMILY"/>
    <property type="match status" value="1"/>
</dbReference>
<dbReference type="Pfam" id="PF12697">
    <property type="entry name" value="Abhydrolase_6"/>
    <property type="match status" value="1"/>
</dbReference>
<gene>
    <name evidence="2" type="ORF">UO65_1047</name>
</gene>
<dbReference type="Gene3D" id="3.40.50.1820">
    <property type="entry name" value="alpha/beta hydrolase"/>
    <property type="match status" value="1"/>
</dbReference>
<dbReference type="InterPro" id="IPR050228">
    <property type="entry name" value="Carboxylesterase_BioH"/>
</dbReference>
<dbReference type="InterPro" id="IPR000073">
    <property type="entry name" value="AB_hydrolase_1"/>
</dbReference>
<keyword evidence="3" id="KW-1185">Reference proteome</keyword>
<dbReference type="AlphaFoldDB" id="W7ITC1"/>
<evidence type="ECO:0000313" key="3">
    <source>
        <dbReference type="Proteomes" id="UP000019277"/>
    </source>
</evidence>
<proteinExistence type="predicted"/>
<dbReference type="GO" id="GO:0016787">
    <property type="term" value="F:hydrolase activity"/>
    <property type="evidence" value="ECO:0007669"/>
    <property type="project" value="UniProtKB-KW"/>
</dbReference>
<evidence type="ECO:0000313" key="2">
    <source>
        <dbReference type="EMBL" id="EWC63593.1"/>
    </source>
</evidence>
<dbReference type="RefSeq" id="WP_035279256.1">
    <property type="nucleotide sequence ID" value="NZ_AYXG01000042.1"/>
</dbReference>
<dbReference type="STRING" id="909613.UO65_1047"/>
<sequence>MSVYAFGSPAAPPVLLVHGVSGHGRRFEEFAAAELPGFRVIAPDLRGHGDGPRVPPWTLEQLADDLLAVLDSVGLHAAPVVAHSYGALVALHLAALAPDRVSGLVLLDPATGVDPQQALTWAEASAVVREDRASAVGTQRHDWPRASDAAIEREVEQNWAQGADGRWRPRYSPAAVATAWSEMCRPVPLPPPGTPTLLVEAAREDFVGAQFPRACSALDSFEHTRLDAGHMLHLDAPRELGALLRGFLAAKGFAG</sequence>